<feature type="transmembrane region" description="Helical" evidence="10">
    <location>
        <begin position="382"/>
        <end position="400"/>
    </location>
</feature>
<keyword evidence="6 10" id="KW-1133">Transmembrane helix</keyword>
<feature type="transmembrane region" description="Helical" evidence="10">
    <location>
        <begin position="772"/>
        <end position="793"/>
    </location>
</feature>
<feature type="transmembrane region" description="Helical" evidence="10">
    <location>
        <begin position="289"/>
        <end position="310"/>
    </location>
</feature>
<keyword evidence="8 10" id="KW-0472">Membrane</keyword>
<keyword evidence="4" id="KW-1003">Cell membrane</keyword>
<dbReference type="FunFam" id="1.10.287.570:FF:000001">
    <property type="entry name" value="Anion exchange protein"/>
    <property type="match status" value="1"/>
</dbReference>
<feature type="transmembrane region" description="Helical" evidence="10">
    <location>
        <begin position="206"/>
        <end position="237"/>
    </location>
</feature>
<dbReference type="InterPro" id="IPR011531">
    <property type="entry name" value="HCO3_transpt-like_TM_dom"/>
</dbReference>
<dbReference type="AlphaFoldDB" id="A0A3Q0J723"/>
<organism evidence="13 14">
    <name type="scientific">Diaphorina citri</name>
    <name type="common">Asian citrus psyllid</name>
    <dbReference type="NCBI Taxonomy" id="121845"/>
    <lineage>
        <taxon>Eukaryota</taxon>
        <taxon>Metazoa</taxon>
        <taxon>Ecdysozoa</taxon>
        <taxon>Arthropoda</taxon>
        <taxon>Hexapoda</taxon>
        <taxon>Insecta</taxon>
        <taxon>Pterygota</taxon>
        <taxon>Neoptera</taxon>
        <taxon>Paraneoptera</taxon>
        <taxon>Hemiptera</taxon>
        <taxon>Sternorrhyncha</taxon>
        <taxon>Psylloidea</taxon>
        <taxon>Psyllidae</taxon>
        <taxon>Diaphorininae</taxon>
        <taxon>Diaphorina</taxon>
    </lineage>
</organism>
<dbReference type="Gene3D" id="3.40.930.10">
    <property type="entry name" value="Mannitol-specific EII, Chain A"/>
    <property type="match status" value="1"/>
</dbReference>
<keyword evidence="3" id="KW-0813">Transport</keyword>
<feature type="domain" description="Band 3 cytoplasmic" evidence="12">
    <location>
        <begin position="36"/>
        <end position="88"/>
    </location>
</feature>
<dbReference type="Pfam" id="PF00955">
    <property type="entry name" value="HCO3_cotransp"/>
    <property type="match status" value="3"/>
</dbReference>
<feature type="region of interest" description="Disordered" evidence="9">
    <location>
        <begin position="446"/>
        <end position="488"/>
    </location>
</feature>
<sequence>MTLPPPSTLSAESKVFLVTMNIAPPLIGGTLRRYADLDYHEIGRSISTLMSNKDFHNIAYKAMERRDLLSAINEFLDCSIVLPPGDWERKALLPFRELKAKNEAIRRRQSRTQDAAEAQKLLLLGEDGDKKPPGDDPLRRTRKPFGGLINDIKRRFPFYASDITDGINCQCIAASIFMYFAALSGAITFGGLMADKTNNLVGISETLLATCISGVLFALLAGQPLIIIGTTGPLMLFDESLYNFCKTNNIEYLTMRVYIGIWILIIALLVALIEGSVFVKIFTRFTEEIFSSLISLLYIFESVGKLFTVFKKHPLMSLQEYCSPNLTASTMMRSPVSSALLAPQRDLNFSDSESNFTNQMATISPILLETLPLPTKENQPNTALFCTVLALGTFLIALYLRHFRNSKFLGRSARRALGDFGVPIAIIVMVSLDYVVPTYTEKLKVPEGLSPSNPRVKHPSEQYKQESDRNADLRNRRQHDTFRQPNESNGRLLEKFDSTYKDCSCFGSLGYAFEDALLLSPLSDVFGRGEVFKKHPLMSLQEYCSPNLTASTMMRSPVSSALLAPQRDLNFSDSESNFTNQMATISPILLETLPLPTKENQPNTALFCTVLALGTFLIALYLRHFRNSKFLGRSARRALGDFGVPIAIIVMVSLDYVVPTYTEKLKVPEGLSPSNPAVRGWLIPPSGLLEPCVATTTTIDHGTSLRPWTIAEKTLSPISWYYGQGSIERTHAPGEKPHIIEVKEQRVSALIVATLVGISVLLSPLLRLVPMAVLFGVFLYMGISSIDGVQFFERLKLFLMPTKHHSQAAYVRRVATSKMHLFTIIQVLCLIVLWIVKSSSISLAFPFFLILMLPVRAQLSHIFSPSELRAVSNHFSCYLLGHS</sequence>
<evidence type="ECO:0000256" key="6">
    <source>
        <dbReference type="ARBA" id="ARBA00022989"/>
    </source>
</evidence>
<name>A0A3Q0J723_DIACI</name>
<dbReference type="STRING" id="121845.A0A3Q0J723"/>
<evidence type="ECO:0000259" key="12">
    <source>
        <dbReference type="Pfam" id="PF07565"/>
    </source>
</evidence>
<dbReference type="KEGG" id="dci:108252909"/>
<dbReference type="Pfam" id="PF07565">
    <property type="entry name" value="Band_3_cyto"/>
    <property type="match status" value="1"/>
</dbReference>
<dbReference type="GO" id="GO:0051453">
    <property type="term" value="P:regulation of intracellular pH"/>
    <property type="evidence" value="ECO:0007669"/>
    <property type="project" value="TreeGrafter"/>
</dbReference>
<evidence type="ECO:0000256" key="5">
    <source>
        <dbReference type="ARBA" id="ARBA00022692"/>
    </source>
</evidence>
<feature type="domain" description="Bicarbonate transporter-like transmembrane" evidence="11">
    <location>
        <begin position="726"/>
        <end position="873"/>
    </location>
</feature>
<feature type="domain" description="Bicarbonate transporter-like transmembrane" evidence="11">
    <location>
        <begin position="144"/>
        <end position="456"/>
    </location>
</feature>
<feature type="transmembrane region" description="Helical" evidence="10">
    <location>
        <begin position="176"/>
        <end position="194"/>
    </location>
</feature>
<proteinExistence type="inferred from homology"/>
<feature type="domain" description="Bicarbonate transporter-like transmembrane" evidence="11">
    <location>
        <begin position="531"/>
        <end position="695"/>
    </location>
</feature>
<dbReference type="Proteomes" id="UP000079169">
    <property type="component" value="Unplaced"/>
</dbReference>
<evidence type="ECO:0000313" key="13">
    <source>
        <dbReference type="Proteomes" id="UP000079169"/>
    </source>
</evidence>
<gene>
    <name evidence="14" type="primary">LOC108252909</name>
</gene>
<dbReference type="RefSeq" id="XP_026682515.1">
    <property type="nucleotide sequence ID" value="XM_026826714.1"/>
</dbReference>
<dbReference type="SUPFAM" id="SSF55804">
    <property type="entry name" value="Phoshotransferase/anion transport protein"/>
    <property type="match status" value="1"/>
</dbReference>
<dbReference type="InterPro" id="IPR013769">
    <property type="entry name" value="Band3_cytoplasmic_dom"/>
</dbReference>
<feature type="transmembrane region" description="Helical" evidence="10">
    <location>
        <begin position="841"/>
        <end position="859"/>
    </location>
</feature>
<dbReference type="Gene3D" id="1.10.287.570">
    <property type="entry name" value="Helical hairpin bin"/>
    <property type="match status" value="1"/>
</dbReference>
<dbReference type="InterPro" id="IPR016152">
    <property type="entry name" value="PTrfase/Anion_transptr"/>
</dbReference>
<feature type="transmembrane region" description="Helical" evidence="10">
    <location>
        <begin position="420"/>
        <end position="440"/>
    </location>
</feature>
<feature type="compositionally biased region" description="Basic and acidic residues" evidence="9">
    <location>
        <begin position="458"/>
        <end position="482"/>
    </location>
</feature>
<dbReference type="PANTHER" id="PTHR11453">
    <property type="entry name" value="ANION EXCHANGE PROTEIN"/>
    <property type="match status" value="1"/>
</dbReference>
<keyword evidence="7" id="KW-0406">Ion transport</keyword>
<evidence type="ECO:0000256" key="10">
    <source>
        <dbReference type="SAM" id="Phobius"/>
    </source>
</evidence>
<evidence type="ECO:0000256" key="2">
    <source>
        <dbReference type="ARBA" id="ARBA00010993"/>
    </source>
</evidence>
<evidence type="ECO:0000256" key="7">
    <source>
        <dbReference type="ARBA" id="ARBA00023065"/>
    </source>
</evidence>
<dbReference type="GeneID" id="108252909"/>
<evidence type="ECO:0000313" key="14">
    <source>
        <dbReference type="RefSeq" id="XP_026682515.1"/>
    </source>
</evidence>
<feature type="transmembrane region" description="Helical" evidence="10">
    <location>
        <begin position="257"/>
        <end position="282"/>
    </location>
</feature>
<dbReference type="GO" id="GO:0008509">
    <property type="term" value="F:monoatomic anion transmembrane transporter activity"/>
    <property type="evidence" value="ECO:0007669"/>
    <property type="project" value="InterPro"/>
</dbReference>
<comment type="subcellular location">
    <subcellularLocation>
        <location evidence="1">Cell membrane</location>
        <topology evidence="1">Multi-pass membrane protein</topology>
    </subcellularLocation>
</comment>
<feature type="transmembrane region" description="Helical" evidence="10">
    <location>
        <begin position="604"/>
        <end position="622"/>
    </location>
</feature>
<reference evidence="14" key="1">
    <citation type="submission" date="2025-08" db="UniProtKB">
        <authorList>
            <consortium name="RefSeq"/>
        </authorList>
    </citation>
    <scope>IDENTIFICATION</scope>
</reference>
<dbReference type="GO" id="GO:0005886">
    <property type="term" value="C:plasma membrane"/>
    <property type="evidence" value="ECO:0007669"/>
    <property type="project" value="UniProtKB-SubCell"/>
</dbReference>
<protein>
    <submittedName>
        <fullName evidence="14">Anion exchange protein 2-like</fullName>
    </submittedName>
</protein>
<keyword evidence="5 10" id="KW-0812">Transmembrane</keyword>
<dbReference type="PaxDb" id="121845-A0A3Q0J723"/>
<dbReference type="PANTHER" id="PTHR11453:SF47">
    <property type="entry name" value="ANION EXCHANGE PROTEIN"/>
    <property type="match status" value="1"/>
</dbReference>
<evidence type="ECO:0000256" key="8">
    <source>
        <dbReference type="ARBA" id="ARBA00023136"/>
    </source>
</evidence>
<evidence type="ECO:0000256" key="1">
    <source>
        <dbReference type="ARBA" id="ARBA00004651"/>
    </source>
</evidence>
<comment type="similarity">
    <text evidence="2">Belongs to the anion exchanger (TC 2.A.31) family.</text>
</comment>
<dbReference type="GO" id="GO:0005452">
    <property type="term" value="F:solute:inorganic anion antiporter activity"/>
    <property type="evidence" value="ECO:0007669"/>
    <property type="project" value="InterPro"/>
</dbReference>
<keyword evidence="13" id="KW-1185">Reference proteome</keyword>
<evidence type="ECO:0000256" key="9">
    <source>
        <dbReference type="SAM" id="MobiDB-lite"/>
    </source>
</evidence>
<evidence type="ECO:0000256" key="3">
    <source>
        <dbReference type="ARBA" id="ARBA00022448"/>
    </source>
</evidence>
<dbReference type="InterPro" id="IPR003020">
    <property type="entry name" value="HCO3_transpt_euk"/>
</dbReference>
<evidence type="ECO:0000259" key="11">
    <source>
        <dbReference type="Pfam" id="PF00955"/>
    </source>
</evidence>
<dbReference type="PRINTS" id="PR01231">
    <property type="entry name" value="HCO3TRNSPORT"/>
</dbReference>
<dbReference type="GO" id="GO:0015701">
    <property type="term" value="P:bicarbonate transport"/>
    <property type="evidence" value="ECO:0007669"/>
    <property type="project" value="TreeGrafter"/>
</dbReference>
<feature type="transmembrane region" description="Helical" evidence="10">
    <location>
        <begin position="747"/>
        <end position="766"/>
    </location>
</feature>
<feature type="transmembrane region" description="Helical" evidence="10">
    <location>
        <begin position="814"/>
        <end position="835"/>
    </location>
</feature>
<evidence type="ECO:0000256" key="4">
    <source>
        <dbReference type="ARBA" id="ARBA00022475"/>
    </source>
</evidence>
<accession>A0A3Q0J723</accession>